<dbReference type="STRING" id="395961.Cyan7425_2288"/>
<dbReference type="AlphaFoldDB" id="B8HW68"/>
<accession>B8HW68</accession>
<dbReference type="eggNOG" id="ENOG5031GDF">
    <property type="taxonomic scope" value="Bacteria"/>
</dbReference>
<gene>
    <name evidence="1" type="ordered locus">Cyan7425_2288</name>
</gene>
<evidence type="ECO:0008006" key="2">
    <source>
        <dbReference type="Google" id="ProtNLM"/>
    </source>
</evidence>
<sequence length="150" mass="16138">MKSLLQRFYRLIGLVGLLFLCSWGMAAPALAVTPIRLFDLSYRACPADVGEGVMTSGGIAMPANCFLITGKAENKSGKSVIDADIFGRIYDANGNPVLQNRTRLGAIPEVLPGISNFELRVSVPSDQPTPLKLEQFKASGFSGKVRPYST</sequence>
<name>B8HW68_CYAP4</name>
<dbReference type="HOGENOM" id="CLU_112658_0_0_3"/>
<dbReference type="OrthoDB" id="572162at2"/>
<evidence type="ECO:0000313" key="1">
    <source>
        <dbReference type="EMBL" id="ACL44647.1"/>
    </source>
</evidence>
<dbReference type="EMBL" id="CP001344">
    <property type="protein sequence ID" value="ACL44647.1"/>
    <property type="molecule type" value="Genomic_DNA"/>
</dbReference>
<reference evidence="1" key="1">
    <citation type="submission" date="2009-01" db="EMBL/GenBank/DDBJ databases">
        <title>Complete sequence of chromosome Cyanothece sp. PCC 7425.</title>
        <authorList>
            <consortium name="US DOE Joint Genome Institute"/>
            <person name="Lucas S."/>
            <person name="Copeland A."/>
            <person name="Lapidus A."/>
            <person name="Glavina del Rio T."/>
            <person name="Dalin E."/>
            <person name="Tice H."/>
            <person name="Bruce D."/>
            <person name="Goodwin L."/>
            <person name="Pitluck S."/>
            <person name="Sims D."/>
            <person name="Meineke L."/>
            <person name="Brettin T."/>
            <person name="Detter J.C."/>
            <person name="Han C."/>
            <person name="Larimer F."/>
            <person name="Land M."/>
            <person name="Hauser L."/>
            <person name="Kyrpides N."/>
            <person name="Ovchinnikova G."/>
            <person name="Liberton M."/>
            <person name="Stoeckel J."/>
            <person name="Banerjee A."/>
            <person name="Singh A."/>
            <person name="Page L."/>
            <person name="Sato H."/>
            <person name="Zhao L."/>
            <person name="Sherman L."/>
            <person name="Pakrasi H."/>
            <person name="Richardson P."/>
        </authorList>
    </citation>
    <scope>NUCLEOTIDE SEQUENCE</scope>
    <source>
        <strain evidence="1">PCC 7425</strain>
    </source>
</reference>
<proteinExistence type="predicted"/>
<dbReference type="KEGG" id="cyn:Cyan7425_2288"/>
<organism evidence="1">
    <name type="scientific">Cyanothece sp. (strain PCC 7425 / ATCC 29141)</name>
    <dbReference type="NCBI Taxonomy" id="395961"/>
    <lineage>
        <taxon>Bacteria</taxon>
        <taxon>Bacillati</taxon>
        <taxon>Cyanobacteriota</taxon>
        <taxon>Cyanophyceae</taxon>
        <taxon>Gomontiellales</taxon>
        <taxon>Cyanothecaceae</taxon>
        <taxon>Cyanothece</taxon>
    </lineage>
</organism>
<protein>
    <recommendedName>
        <fullName evidence="2">Biotin carboxylase</fullName>
    </recommendedName>
</protein>